<dbReference type="InterPro" id="IPR008969">
    <property type="entry name" value="CarboxyPept-like_regulatory"/>
</dbReference>
<keyword evidence="3" id="KW-0732">Signal</keyword>
<dbReference type="RefSeq" id="WP_171908711.1">
    <property type="nucleotide sequence ID" value="NZ_LJGW01000304.1"/>
</dbReference>
<dbReference type="EMBL" id="LJGW01000304">
    <property type="protein sequence ID" value="OEV10364.1"/>
    <property type="molecule type" value="Genomic_DNA"/>
</dbReference>
<name>A0A1E7L2D8_9ACTN</name>
<keyword evidence="2" id="KW-0964">Secreted</keyword>
<dbReference type="SUPFAM" id="SSF49464">
    <property type="entry name" value="Carboxypeptidase regulatory domain-like"/>
    <property type="match status" value="2"/>
</dbReference>
<evidence type="ECO:0000256" key="3">
    <source>
        <dbReference type="ARBA" id="ARBA00022729"/>
    </source>
</evidence>
<comment type="caution">
    <text evidence="4">The sequence shown here is derived from an EMBL/GenBank/DDBJ whole genome shotgun (WGS) entry which is preliminary data.</text>
</comment>
<proteinExistence type="inferred from homology"/>
<accession>A0A1E7L2D8</accession>
<dbReference type="Pfam" id="PF13620">
    <property type="entry name" value="CarboxypepD_reg"/>
    <property type="match status" value="3"/>
</dbReference>
<keyword evidence="5" id="KW-1185">Reference proteome</keyword>
<reference evidence="4 5" key="1">
    <citation type="journal article" date="2016" name="Front. Microbiol.">
        <title>Comparative Genomics Analysis of Streptomyces Species Reveals Their Adaptation to the Marine Environment and Their Diversity at the Genomic Level.</title>
        <authorList>
            <person name="Tian X."/>
            <person name="Zhang Z."/>
            <person name="Yang T."/>
            <person name="Chen M."/>
            <person name="Li J."/>
            <person name="Chen F."/>
            <person name="Yang J."/>
            <person name="Li W."/>
            <person name="Zhang B."/>
            <person name="Zhang Z."/>
            <person name="Wu J."/>
            <person name="Zhang C."/>
            <person name="Long L."/>
            <person name="Xiao J."/>
        </authorList>
    </citation>
    <scope>NUCLEOTIDE SEQUENCE [LARGE SCALE GENOMIC DNA]</scope>
    <source>
        <strain evidence="4 5">SCSIO 10429</strain>
    </source>
</reference>
<dbReference type="InterPro" id="IPR013783">
    <property type="entry name" value="Ig-like_fold"/>
</dbReference>
<evidence type="ECO:0000256" key="2">
    <source>
        <dbReference type="ARBA" id="ARBA00022525"/>
    </source>
</evidence>
<gene>
    <name evidence="4" type="ORF">AN218_17925</name>
</gene>
<dbReference type="GO" id="GO:0005975">
    <property type="term" value="P:carbohydrate metabolic process"/>
    <property type="evidence" value="ECO:0007669"/>
    <property type="project" value="UniProtKB-ARBA"/>
</dbReference>
<dbReference type="Proteomes" id="UP000176005">
    <property type="component" value="Unassembled WGS sequence"/>
</dbReference>
<dbReference type="SUPFAM" id="SSF49478">
    <property type="entry name" value="Cna protein B-type domain"/>
    <property type="match status" value="1"/>
</dbReference>
<protein>
    <submittedName>
        <fullName evidence="4">Transporter</fullName>
    </submittedName>
</protein>
<evidence type="ECO:0000313" key="5">
    <source>
        <dbReference type="Proteomes" id="UP000176005"/>
    </source>
</evidence>
<dbReference type="PATRIC" id="fig|518642.10.peg.4103"/>
<dbReference type="AlphaFoldDB" id="A0A1E7L2D8"/>
<organism evidence="4 5">
    <name type="scientific">Streptomyces nanshensis</name>
    <dbReference type="NCBI Taxonomy" id="518642"/>
    <lineage>
        <taxon>Bacteria</taxon>
        <taxon>Bacillati</taxon>
        <taxon>Actinomycetota</taxon>
        <taxon>Actinomycetes</taxon>
        <taxon>Kitasatosporales</taxon>
        <taxon>Streptomycetaceae</taxon>
        <taxon>Streptomyces</taxon>
    </lineage>
</organism>
<feature type="non-terminal residue" evidence="4">
    <location>
        <position position="1"/>
    </location>
</feature>
<dbReference type="Gene3D" id="2.60.40.10">
    <property type="entry name" value="Immunoglobulins"/>
    <property type="match status" value="1"/>
</dbReference>
<evidence type="ECO:0000313" key="4">
    <source>
        <dbReference type="EMBL" id="OEV10364.1"/>
    </source>
</evidence>
<evidence type="ECO:0000256" key="1">
    <source>
        <dbReference type="ARBA" id="ARBA00007257"/>
    </source>
</evidence>
<dbReference type="PANTHER" id="PTHR36108:SF13">
    <property type="entry name" value="COLOSSIN-B-RELATED"/>
    <property type="match status" value="1"/>
</dbReference>
<dbReference type="Gene3D" id="2.60.40.1120">
    <property type="entry name" value="Carboxypeptidase-like, regulatory domain"/>
    <property type="match status" value="2"/>
</dbReference>
<dbReference type="PANTHER" id="PTHR36108">
    <property type="entry name" value="COLOSSIN-B-RELATED"/>
    <property type="match status" value="1"/>
</dbReference>
<comment type="similarity">
    <text evidence="1">Belongs to the serine-aspartate repeat-containing protein (SDr) family.</text>
</comment>
<sequence length="276" mass="28177">GRHAARAALPADDDPNEPLVSSRHAVLGTVRNVEGRGVPRAAVTLISLSGRQLGRSVARADGRYGMDTPGPGSYVLIAAADGHQPQATTVTVGEEPLSHDVLLAATSGLAGRVRSSGDGQPVRAAMVVVTDDRGEVLATGRTGERGEFSFDELVTGTFTIAVNAPGFRPVARPVEVEGQGITRIDVELAAGARVQGVIRAGVDASPLPDARVTLVDAAGNVVATATTGEDGAYGFTDLDAGEYSIIASGYPPVASAVSVDGPGPDAHDIELHHPDE</sequence>